<accession>A0A818V054</accession>
<evidence type="ECO:0000313" key="3">
    <source>
        <dbReference type="EMBL" id="CAF3296107.1"/>
    </source>
</evidence>
<dbReference type="EMBL" id="CAJNYD010000775">
    <property type="protein sequence ID" value="CAF3296107.1"/>
    <property type="molecule type" value="Genomic_DNA"/>
</dbReference>
<dbReference type="EMBL" id="CAJOBO010000611">
    <property type="protein sequence ID" value="CAF4258309.1"/>
    <property type="molecule type" value="Genomic_DNA"/>
</dbReference>
<evidence type="ECO:0000313" key="12">
    <source>
        <dbReference type="Proteomes" id="UP000663869"/>
    </source>
</evidence>
<evidence type="ECO:0000313" key="10">
    <source>
        <dbReference type="EMBL" id="CAF4579155.1"/>
    </source>
</evidence>
<sequence>MPIGKISPPIINQKQPENTPISGQTAWIATFKRLFKVANTRYAFLWLTGGILFAACIKPAIKRRDEELMIEDVKHYLENKQRKDSA</sequence>
<evidence type="ECO:0000313" key="13">
    <source>
        <dbReference type="Proteomes" id="UP000663873"/>
    </source>
</evidence>
<dbReference type="EMBL" id="CAJOBS010000566">
    <property type="protein sequence ID" value="CAF4602970.1"/>
    <property type="molecule type" value="Genomic_DNA"/>
</dbReference>
<comment type="caution">
    <text evidence="5">The sequence shown here is derived from an EMBL/GenBank/DDBJ whole genome shotgun (WGS) entry which is preliminary data.</text>
</comment>
<reference evidence="5" key="1">
    <citation type="submission" date="2021-02" db="EMBL/GenBank/DDBJ databases">
        <authorList>
            <person name="Nowell W R."/>
        </authorList>
    </citation>
    <scope>NUCLEOTIDE SEQUENCE</scope>
</reference>
<dbReference type="EMBL" id="CAJNYU010003754">
    <property type="protein sequence ID" value="CAF3699960.1"/>
    <property type="molecule type" value="Genomic_DNA"/>
</dbReference>
<feature type="transmembrane region" description="Helical" evidence="1">
    <location>
        <begin position="42"/>
        <end position="61"/>
    </location>
</feature>
<dbReference type="EMBL" id="CAJNYT010000122">
    <property type="protein sequence ID" value="CAF3331230.1"/>
    <property type="molecule type" value="Genomic_DNA"/>
</dbReference>
<dbReference type="EMBL" id="CAJOBP010000200">
    <property type="protein sequence ID" value="CAF4139848.1"/>
    <property type="molecule type" value="Genomic_DNA"/>
</dbReference>
<keyword evidence="1" id="KW-1133">Transmembrane helix</keyword>
<evidence type="ECO:0000313" key="9">
    <source>
        <dbReference type="EMBL" id="CAF4414883.1"/>
    </source>
</evidence>
<dbReference type="Proteomes" id="UP000663865">
    <property type="component" value="Unassembled WGS sequence"/>
</dbReference>
<evidence type="ECO:0000256" key="1">
    <source>
        <dbReference type="SAM" id="Phobius"/>
    </source>
</evidence>
<dbReference type="Proteomes" id="UP000663848">
    <property type="component" value="Unassembled WGS sequence"/>
</dbReference>
<dbReference type="AlphaFoldDB" id="A0A818V054"/>
<keyword evidence="13" id="KW-1185">Reference proteome</keyword>
<dbReference type="EMBL" id="CAJNYV010005225">
    <property type="protein sequence ID" value="CAF3731161.1"/>
    <property type="molecule type" value="Genomic_DNA"/>
</dbReference>
<dbReference type="Proteomes" id="UP000663873">
    <property type="component" value="Unassembled WGS sequence"/>
</dbReference>
<dbReference type="Proteomes" id="UP000663838">
    <property type="component" value="Unassembled WGS sequence"/>
</dbReference>
<dbReference type="Proteomes" id="UP000663872">
    <property type="component" value="Unassembled WGS sequence"/>
</dbReference>
<dbReference type="Proteomes" id="UP000663833">
    <property type="component" value="Unassembled WGS sequence"/>
</dbReference>
<protein>
    <submittedName>
        <fullName evidence="5">Uncharacterized protein</fullName>
    </submittedName>
</protein>
<organism evidence="5 12">
    <name type="scientific">Rotaria socialis</name>
    <dbReference type="NCBI Taxonomy" id="392032"/>
    <lineage>
        <taxon>Eukaryota</taxon>
        <taxon>Metazoa</taxon>
        <taxon>Spiralia</taxon>
        <taxon>Gnathifera</taxon>
        <taxon>Rotifera</taxon>
        <taxon>Eurotatoria</taxon>
        <taxon>Bdelloidea</taxon>
        <taxon>Philodinida</taxon>
        <taxon>Philodinidae</taxon>
        <taxon>Rotaria</taxon>
    </lineage>
</organism>
<evidence type="ECO:0000313" key="7">
    <source>
        <dbReference type="EMBL" id="CAF4139848.1"/>
    </source>
</evidence>
<dbReference type="EMBL" id="CAJNXB010000353">
    <property type="protein sequence ID" value="CAF3045788.1"/>
    <property type="molecule type" value="Genomic_DNA"/>
</dbReference>
<name>A0A818V054_9BILA</name>
<dbReference type="OrthoDB" id="10019998at2759"/>
<dbReference type="EMBL" id="CAJOBQ010000768">
    <property type="protein sequence ID" value="CAF4414883.1"/>
    <property type="molecule type" value="Genomic_DNA"/>
</dbReference>
<evidence type="ECO:0000313" key="4">
    <source>
        <dbReference type="EMBL" id="CAF3331230.1"/>
    </source>
</evidence>
<dbReference type="EMBL" id="CAJOBR010001112">
    <property type="protein sequence ID" value="CAF4579155.1"/>
    <property type="molecule type" value="Genomic_DNA"/>
</dbReference>
<gene>
    <name evidence="5" type="ORF">FME351_LOCUS27647</name>
    <name evidence="4" type="ORF">GRG538_LOCUS3573</name>
    <name evidence="8" type="ORF">HFQ381_LOCUS10890</name>
    <name evidence="6" type="ORF">KIK155_LOCUS28578</name>
    <name evidence="3" type="ORF">LUA448_LOCUS7635</name>
    <name evidence="10" type="ORF">QYT958_LOCUS10152</name>
    <name evidence="2" type="ORF">TIS948_LOCUS3760</name>
    <name evidence="11" type="ORF">TOA249_LOCUS10741</name>
    <name evidence="9" type="ORF">TSG867_LOCUS14043</name>
    <name evidence="7" type="ORF">UJA718_LOCUS2825</name>
</gene>
<evidence type="ECO:0000313" key="2">
    <source>
        <dbReference type="EMBL" id="CAF3045788.1"/>
    </source>
</evidence>
<keyword evidence="1" id="KW-0472">Membrane</keyword>
<evidence type="ECO:0000313" key="11">
    <source>
        <dbReference type="EMBL" id="CAF4602970.1"/>
    </source>
</evidence>
<evidence type="ECO:0000313" key="6">
    <source>
        <dbReference type="EMBL" id="CAF3731161.1"/>
    </source>
</evidence>
<evidence type="ECO:0000313" key="5">
    <source>
        <dbReference type="EMBL" id="CAF3699960.1"/>
    </source>
</evidence>
<proteinExistence type="predicted"/>
<dbReference type="Proteomes" id="UP000663869">
    <property type="component" value="Unassembled WGS sequence"/>
</dbReference>
<dbReference type="Proteomes" id="UP000663851">
    <property type="component" value="Unassembled WGS sequence"/>
</dbReference>
<dbReference type="Proteomes" id="UP000663862">
    <property type="component" value="Unassembled WGS sequence"/>
</dbReference>
<keyword evidence="1" id="KW-0812">Transmembrane</keyword>
<dbReference type="Proteomes" id="UP000663825">
    <property type="component" value="Unassembled WGS sequence"/>
</dbReference>
<evidence type="ECO:0000313" key="8">
    <source>
        <dbReference type="EMBL" id="CAF4258309.1"/>
    </source>
</evidence>